<dbReference type="Proteomes" id="UP000256710">
    <property type="component" value="Unassembled WGS sequence"/>
</dbReference>
<organism evidence="2 3">
    <name type="scientific">Cupriavidus neocaledonicus</name>
    <dbReference type="NCBI Taxonomy" id="1040979"/>
    <lineage>
        <taxon>Bacteria</taxon>
        <taxon>Pseudomonadati</taxon>
        <taxon>Pseudomonadota</taxon>
        <taxon>Betaproteobacteria</taxon>
        <taxon>Burkholderiales</taxon>
        <taxon>Burkholderiaceae</taxon>
        <taxon>Cupriavidus</taxon>
    </lineage>
</organism>
<reference evidence="3 4" key="1">
    <citation type="submission" date="2018-01" db="EMBL/GenBank/DDBJ databases">
        <authorList>
            <person name="Clerissi C."/>
        </authorList>
    </citation>
    <scope>NUCLEOTIDE SEQUENCE [LARGE SCALE GENOMIC DNA]</scope>
    <source>
        <strain evidence="1">Cupriavidus taiwanensis STM 6082</strain>
        <strain evidence="2">Cupriavidus taiwanensis STM 6160</strain>
    </source>
</reference>
<dbReference type="AlphaFoldDB" id="A0A375H7Q2"/>
<sequence length="40" mass="4630">MRERGGGEGQALAYHWQYFVVLPALTPTLSRKREREHTTS</sequence>
<keyword evidence="4" id="KW-1185">Reference proteome</keyword>
<name>A0A375H7Q2_9BURK</name>
<accession>A0A375H7Q2</accession>
<dbReference type="EMBL" id="LT984806">
    <property type="protein sequence ID" value="SPD46230.1"/>
    <property type="molecule type" value="Genomic_DNA"/>
</dbReference>
<evidence type="ECO:0000313" key="1">
    <source>
        <dbReference type="EMBL" id="SOZ37657.1"/>
    </source>
</evidence>
<proteinExistence type="predicted"/>
<dbReference type="EMBL" id="OFTC01000030">
    <property type="protein sequence ID" value="SOZ37657.1"/>
    <property type="molecule type" value="Genomic_DNA"/>
</dbReference>
<gene>
    <name evidence="1" type="ORF">CBM2605_A80141</name>
    <name evidence="2" type="ORF">CBM2607_11167</name>
</gene>
<protein>
    <submittedName>
        <fullName evidence="2">Uncharacterized protein</fullName>
    </submittedName>
</protein>
<dbReference type="Proteomes" id="UP000255168">
    <property type="component" value="Chromosome I"/>
</dbReference>
<evidence type="ECO:0000313" key="2">
    <source>
        <dbReference type="EMBL" id="SPD46230.1"/>
    </source>
</evidence>
<evidence type="ECO:0000313" key="4">
    <source>
        <dbReference type="Proteomes" id="UP000256710"/>
    </source>
</evidence>
<evidence type="ECO:0000313" key="3">
    <source>
        <dbReference type="Proteomes" id="UP000255168"/>
    </source>
</evidence>